<dbReference type="InterPro" id="IPR018378">
    <property type="entry name" value="C-type_lectin_CS"/>
</dbReference>
<dbReference type="InterPro" id="IPR016186">
    <property type="entry name" value="C-type_lectin-like/link_sf"/>
</dbReference>
<dbReference type="SMART" id="SM00034">
    <property type="entry name" value="CLECT"/>
    <property type="match status" value="1"/>
</dbReference>
<evidence type="ECO:0000256" key="2">
    <source>
        <dbReference type="SAM" id="MobiDB-lite"/>
    </source>
</evidence>
<keyword evidence="6" id="KW-1185">Reference proteome</keyword>
<evidence type="ECO:0000313" key="5">
    <source>
        <dbReference type="EMBL" id="KAL2083536.1"/>
    </source>
</evidence>
<name>A0ABD1J9Y6_9TELE</name>
<dbReference type="InterPro" id="IPR050976">
    <property type="entry name" value="Snaclec"/>
</dbReference>
<evidence type="ECO:0000256" key="3">
    <source>
        <dbReference type="SAM" id="SignalP"/>
    </source>
</evidence>
<dbReference type="AlphaFoldDB" id="A0ABD1J9Y6"/>
<feature type="domain" description="C-type lectin" evidence="4">
    <location>
        <begin position="39"/>
        <end position="150"/>
    </location>
</feature>
<dbReference type="Gene3D" id="3.10.100.10">
    <property type="entry name" value="Mannose-Binding Protein A, subunit A"/>
    <property type="match status" value="1"/>
</dbReference>
<dbReference type="Proteomes" id="UP001591681">
    <property type="component" value="Unassembled WGS sequence"/>
</dbReference>
<evidence type="ECO:0000313" key="6">
    <source>
        <dbReference type="Proteomes" id="UP001591681"/>
    </source>
</evidence>
<evidence type="ECO:0000256" key="1">
    <source>
        <dbReference type="ARBA" id="ARBA00023157"/>
    </source>
</evidence>
<feature type="signal peptide" evidence="3">
    <location>
        <begin position="1"/>
        <end position="20"/>
    </location>
</feature>
<keyword evidence="1" id="KW-1015">Disulfide bond</keyword>
<comment type="caution">
    <text evidence="5">The sequence shown here is derived from an EMBL/GenBank/DDBJ whole genome shotgun (WGS) entry which is preliminary data.</text>
</comment>
<proteinExistence type="predicted"/>
<dbReference type="PANTHER" id="PTHR22991">
    <property type="entry name" value="PROTEIN CBG13490"/>
    <property type="match status" value="1"/>
</dbReference>
<dbReference type="PANTHER" id="PTHR22991:SF40">
    <property type="entry name" value="PROTEIN CBG13490"/>
    <property type="match status" value="1"/>
</dbReference>
<keyword evidence="3" id="KW-0732">Signal</keyword>
<dbReference type="CDD" id="cd00037">
    <property type="entry name" value="CLECT"/>
    <property type="match status" value="1"/>
</dbReference>
<dbReference type="SUPFAM" id="SSF56436">
    <property type="entry name" value="C-type lectin-like"/>
    <property type="match status" value="1"/>
</dbReference>
<gene>
    <name evidence="5" type="ORF">ACEWY4_021309</name>
</gene>
<dbReference type="Pfam" id="PF00059">
    <property type="entry name" value="Lectin_C"/>
    <property type="match status" value="1"/>
</dbReference>
<protein>
    <recommendedName>
        <fullName evidence="4">C-type lectin domain-containing protein</fullName>
    </recommendedName>
</protein>
<sequence>MFKLMLVMTLGIARLPGSGAEADVALGHCSGNHSNWFKVGEHCAQHFQEKVTYEQAMKNCRAKCEECRLISIHDAVANAAVTSLTGGQLAWIGAIRFEGQYIWTDGSAWDYQNWAPGEPLPAGTCVYINFQSAGKWDNFHCDRTYGYICGFCNPDLVLDRGQITSTDEPKYSMIQPPLGDTTPERKEVYQRPETVMTS</sequence>
<accession>A0ABD1J9Y6</accession>
<dbReference type="InterPro" id="IPR016187">
    <property type="entry name" value="CTDL_fold"/>
</dbReference>
<evidence type="ECO:0000259" key="4">
    <source>
        <dbReference type="PROSITE" id="PS50041"/>
    </source>
</evidence>
<dbReference type="PROSITE" id="PS50041">
    <property type="entry name" value="C_TYPE_LECTIN_2"/>
    <property type="match status" value="1"/>
</dbReference>
<feature type="region of interest" description="Disordered" evidence="2">
    <location>
        <begin position="176"/>
        <end position="198"/>
    </location>
</feature>
<dbReference type="EMBL" id="JBHFQA010000018">
    <property type="protein sequence ID" value="KAL2083536.1"/>
    <property type="molecule type" value="Genomic_DNA"/>
</dbReference>
<reference evidence="5 6" key="1">
    <citation type="submission" date="2024-09" db="EMBL/GenBank/DDBJ databases">
        <title>A chromosome-level genome assembly of Gray's grenadier anchovy, Coilia grayii.</title>
        <authorList>
            <person name="Fu Z."/>
        </authorList>
    </citation>
    <scope>NUCLEOTIDE SEQUENCE [LARGE SCALE GENOMIC DNA]</scope>
    <source>
        <strain evidence="5">G4</strain>
        <tissue evidence="5">Muscle</tissue>
    </source>
</reference>
<dbReference type="PROSITE" id="PS00615">
    <property type="entry name" value="C_TYPE_LECTIN_1"/>
    <property type="match status" value="1"/>
</dbReference>
<dbReference type="InterPro" id="IPR001304">
    <property type="entry name" value="C-type_lectin-like"/>
</dbReference>
<organism evidence="5 6">
    <name type="scientific">Coilia grayii</name>
    <name type="common">Gray's grenadier anchovy</name>
    <dbReference type="NCBI Taxonomy" id="363190"/>
    <lineage>
        <taxon>Eukaryota</taxon>
        <taxon>Metazoa</taxon>
        <taxon>Chordata</taxon>
        <taxon>Craniata</taxon>
        <taxon>Vertebrata</taxon>
        <taxon>Euteleostomi</taxon>
        <taxon>Actinopterygii</taxon>
        <taxon>Neopterygii</taxon>
        <taxon>Teleostei</taxon>
        <taxon>Clupei</taxon>
        <taxon>Clupeiformes</taxon>
        <taxon>Clupeoidei</taxon>
        <taxon>Engraulidae</taxon>
        <taxon>Coilinae</taxon>
        <taxon>Coilia</taxon>
    </lineage>
</organism>
<feature type="chain" id="PRO_5044751998" description="C-type lectin domain-containing protein" evidence="3">
    <location>
        <begin position="21"/>
        <end position="198"/>
    </location>
</feature>